<dbReference type="Proteomes" id="UP000196878">
    <property type="component" value="Unassembled WGS sequence"/>
</dbReference>
<dbReference type="EC" id="2.10.1.1" evidence="4"/>
<comment type="caution">
    <text evidence="6">The sequence shown here is derived from an EMBL/GenBank/DDBJ whole genome shotgun (WGS) entry which is preliminary data.</text>
</comment>
<feature type="domain" description="MoaB/Mog" evidence="5">
    <location>
        <begin position="184"/>
        <end position="321"/>
    </location>
</feature>
<keyword evidence="7" id="KW-1185">Reference proteome</keyword>
<comment type="cofactor">
    <cofactor evidence="4">
        <name>Mg(2+)</name>
        <dbReference type="ChEBI" id="CHEBI:18420"/>
    </cofactor>
</comment>
<dbReference type="GO" id="GO:0006777">
    <property type="term" value="P:Mo-molybdopterin cofactor biosynthetic process"/>
    <property type="evidence" value="ECO:0007669"/>
    <property type="project" value="UniProtKB-UniRule"/>
</dbReference>
<dbReference type="SUPFAM" id="SSF63882">
    <property type="entry name" value="MoeA N-terminal region -like"/>
    <property type="match status" value="1"/>
</dbReference>
<dbReference type="GO" id="GO:0046872">
    <property type="term" value="F:metal ion binding"/>
    <property type="evidence" value="ECO:0007669"/>
    <property type="project" value="UniProtKB-UniRule"/>
</dbReference>
<gene>
    <name evidence="6" type="ORF">CDV49_02475</name>
</gene>
<organism evidence="6 7">
    <name type="scientific">Haematobacter genomosp. 1</name>
    <dbReference type="NCBI Taxonomy" id="366618"/>
    <lineage>
        <taxon>Bacteria</taxon>
        <taxon>Pseudomonadati</taxon>
        <taxon>Pseudomonadota</taxon>
        <taxon>Alphaproteobacteria</taxon>
        <taxon>Rhodobacterales</taxon>
        <taxon>Paracoccaceae</taxon>
        <taxon>Haematobacter</taxon>
    </lineage>
</organism>
<dbReference type="Pfam" id="PF00994">
    <property type="entry name" value="MoCF_biosynth"/>
    <property type="match status" value="1"/>
</dbReference>
<reference evidence="6 7" key="1">
    <citation type="submission" date="2016-12" db="EMBL/GenBank/DDBJ databases">
        <title>Comparison of Traditional DNA-DNA Hybridization with In Silico Genomic Analysis.</title>
        <authorList>
            <person name="Nicholson A.C."/>
            <person name="Humrighouse B.W."/>
            <person name="Graziano J."/>
            <person name="Lasker B."/>
            <person name="Whitney A.M."/>
            <person name="Mcquiston J.R."/>
        </authorList>
    </citation>
    <scope>NUCLEOTIDE SEQUENCE [LARGE SCALE GENOMIC DNA]</scope>
    <source>
        <strain evidence="6 7">H2240</strain>
    </source>
</reference>
<name>A0A212AFG4_9RHOB</name>
<keyword evidence="4" id="KW-0500">Molybdenum</keyword>
<evidence type="ECO:0000313" key="6">
    <source>
        <dbReference type="EMBL" id="OWJ80166.1"/>
    </source>
</evidence>
<comment type="pathway">
    <text evidence="4">Cofactor biosynthesis; molybdopterin biosynthesis.</text>
</comment>
<dbReference type="PANTHER" id="PTHR10192:SF5">
    <property type="entry name" value="GEPHYRIN"/>
    <property type="match status" value="1"/>
</dbReference>
<dbReference type="Gene3D" id="2.40.340.10">
    <property type="entry name" value="MoeA, C-terminal, domain IV"/>
    <property type="match status" value="1"/>
</dbReference>
<dbReference type="SUPFAM" id="SSF53218">
    <property type="entry name" value="Molybdenum cofactor biosynthesis proteins"/>
    <property type="match status" value="1"/>
</dbReference>
<dbReference type="Gene3D" id="3.40.980.10">
    <property type="entry name" value="MoaB/Mog-like domain"/>
    <property type="match status" value="1"/>
</dbReference>
<dbReference type="GO" id="GO:0005829">
    <property type="term" value="C:cytosol"/>
    <property type="evidence" value="ECO:0007669"/>
    <property type="project" value="TreeGrafter"/>
</dbReference>
<comment type="function">
    <text evidence="1 4">Catalyzes the insertion of molybdate into adenylated molybdopterin with the concomitant release of AMP.</text>
</comment>
<evidence type="ECO:0000256" key="4">
    <source>
        <dbReference type="RuleBase" id="RU365090"/>
    </source>
</evidence>
<evidence type="ECO:0000256" key="2">
    <source>
        <dbReference type="ARBA" id="ARBA00010763"/>
    </source>
</evidence>
<proteinExistence type="inferred from homology"/>
<keyword evidence="4" id="KW-0460">Magnesium</keyword>
<accession>A0A212AFG4</accession>
<comment type="similarity">
    <text evidence="2 4">Belongs to the MoeA family.</text>
</comment>
<sequence>MRCLEPSGAGDRTCLAGSAPMTMPACIGPVSLSVAEAAARALAQPVTGVERVPLAAAKGRVLAEPLLSPLDLPRFDLAAMDGYALAGDAAAGAIVENALPIRTGAPLPPGTDRVVMLEDVEHRTPGIRCRRPPAMWENVRRAGSELSLGDAVLSAGIRITPAAALAAAMVGADTLSLRRRVRVGFFCTGNEIAPPGASLAPGQVWNANRPFLLSTLARTEVDLQDAGDLPDDPAAITAALTDLAGCDLIVTTGGSSVGEADYMAEAFRRAGGRFAVRGVALKPGKPVMIGQIGAALWLGLPGTPVAAFTCWHLFGEPLLRTLASLPMVERRTETAAFAAFPRCGRSEVVLVRLMQGVAQALPLLPTATAIADGLAILPDTGSELHPGDAVTVLPV</sequence>
<dbReference type="InterPro" id="IPR001453">
    <property type="entry name" value="MoaB/Mog_dom"/>
</dbReference>
<dbReference type="InterPro" id="IPR036688">
    <property type="entry name" value="MoeA_C_domain_IV_sf"/>
</dbReference>
<dbReference type="InterPro" id="IPR005110">
    <property type="entry name" value="MoeA_linker/N"/>
</dbReference>
<evidence type="ECO:0000313" key="7">
    <source>
        <dbReference type="Proteomes" id="UP000196878"/>
    </source>
</evidence>
<dbReference type="InterPro" id="IPR038987">
    <property type="entry name" value="MoeA-like"/>
</dbReference>
<dbReference type="SMART" id="SM00852">
    <property type="entry name" value="MoCF_biosynth"/>
    <property type="match status" value="1"/>
</dbReference>
<dbReference type="Pfam" id="PF03453">
    <property type="entry name" value="MoeA_N"/>
    <property type="match status" value="1"/>
</dbReference>
<dbReference type="Gene3D" id="2.170.190.11">
    <property type="entry name" value="Molybdopterin biosynthesis moea protein, domain 3"/>
    <property type="match status" value="1"/>
</dbReference>
<dbReference type="AlphaFoldDB" id="A0A212AFG4"/>
<dbReference type="EMBL" id="NIPW01000005">
    <property type="protein sequence ID" value="OWJ80166.1"/>
    <property type="molecule type" value="Genomic_DNA"/>
</dbReference>
<dbReference type="GO" id="GO:0061599">
    <property type="term" value="F:molybdopterin molybdotransferase activity"/>
    <property type="evidence" value="ECO:0007669"/>
    <property type="project" value="UniProtKB-UniRule"/>
</dbReference>
<dbReference type="Gene3D" id="3.90.105.10">
    <property type="entry name" value="Molybdopterin biosynthesis moea protein, domain 2"/>
    <property type="match status" value="1"/>
</dbReference>
<dbReference type="UniPathway" id="UPA00344"/>
<dbReference type="CDD" id="cd00887">
    <property type="entry name" value="MoeA"/>
    <property type="match status" value="1"/>
</dbReference>
<evidence type="ECO:0000256" key="3">
    <source>
        <dbReference type="ARBA" id="ARBA00047317"/>
    </source>
</evidence>
<protein>
    <recommendedName>
        <fullName evidence="4">Molybdopterin molybdenumtransferase</fullName>
        <ecNumber evidence="4">2.10.1.1</ecNumber>
    </recommendedName>
</protein>
<keyword evidence="4" id="KW-0479">Metal-binding</keyword>
<dbReference type="InterPro" id="IPR036425">
    <property type="entry name" value="MoaB/Mog-like_dom_sf"/>
</dbReference>
<dbReference type="PANTHER" id="PTHR10192">
    <property type="entry name" value="MOLYBDOPTERIN BIOSYNTHESIS PROTEIN"/>
    <property type="match status" value="1"/>
</dbReference>
<dbReference type="InterPro" id="IPR036135">
    <property type="entry name" value="MoeA_linker/N_sf"/>
</dbReference>
<evidence type="ECO:0000256" key="1">
    <source>
        <dbReference type="ARBA" id="ARBA00002901"/>
    </source>
</evidence>
<dbReference type="OrthoDB" id="9804758at2"/>
<evidence type="ECO:0000259" key="5">
    <source>
        <dbReference type="SMART" id="SM00852"/>
    </source>
</evidence>
<comment type="catalytic activity">
    <reaction evidence="3">
        <text>adenylyl-molybdopterin + molybdate = Mo-molybdopterin + AMP + H(+)</text>
        <dbReference type="Rhea" id="RHEA:35047"/>
        <dbReference type="ChEBI" id="CHEBI:15378"/>
        <dbReference type="ChEBI" id="CHEBI:36264"/>
        <dbReference type="ChEBI" id="CHEBI:62727"/>
        <dbReference type="ChEBI" id="CHEBI:71302"/>
        <dbReference type="ChEBI" id="CHEBI:456215"/>
        <dbReference type="EC" id="2.10.1.1"/>
    </reaction>
</comment>
<keyword evidence="4" id="KW-0808">Transferase</keyword>
<keyword evidence="4" id="KW-0501">Molybdenum cofactor biosynthesis</keyword>